<keyword evidence="2" id="KW-1185">Reference proteome</keyword>
<reference evidence="1 2" key="1">
    <citation type="submission" date="2015-07" db="EMBL/GenBank/DDBJ databases">
        <title>The genome of Dufourea novaeangliae.</title>
        <authorList>
            <person name="Pan H."/>
            <person name="Kapheim K."/>
        </authorList>
    </citation>
    <scope>NUCLEOTIDE SEQUENCE [LARGE SCALE GENOMIC DNA]</scope>
    <source>
        <strain evidence="1">0120121106</strain>
        <tissue evidence="1">Whole body</tissue>
    </source>
</reference>
<evidence type="ECO:0000313" key="1">
    <source>
        <dbReference type="EMBL" id="KZC09795.1"/>
    </source>
</evidence>
<gene>
    <name evidence="1" type="ORF">WN55_01328</name>
</gene>
<protein>
    <submittedName>
        <fullName evidence="1">Uncharacterized protein</fullName>
    </submittedName>
</protein>
<sequence length="225" mass="25695">MSSDPEMGHSRGELEQLFPSQQCNLRLRYRHINEKPRPIRARVCQQSFHASGGYALCLYYEAPNKTLQMFELQASRILIPSLMFTHQERVLGHAKVMPNSKFILLIYTVNTLAKSDLANTSLAYGSQTRNVTVEDTSMALYTYTRKPIQKSRMHPLIRTVHQHGSDGPYLSLYIPASKEGSRVKKKAFFVVGTIPTEAERWNWNRVVSFRGGDDVTVKQCRKSNS</sequence>
<name>A0A154PD23_DUFNO</name>
<proteinExistence type="predicted"/>
<organism evidence="1 2">
    <name type="scientific">Dufourea novaeangliae</name>
    <name type="common">Sweat bee</name>
    <dbReference type="NCBI Taxonomy" id="178035"/>
    <lineage>
        <taxon>Eukaryota</taxon>
        <taxon>Metazoa</taxon>
        <taxon>Ecdysozoa</taxon>
        <taxon>Arthropoda</taxon>
        <taxon>Hexapoda</taxon>
        <taxon>Insecta</taxon>
        <taxon>Pterygota</taxon>
        <taxon>Neoptera</taxon>
        <taxon>Endopterygota</taxon>
        <taxon>Hymenoptera</taxon>
        <taxon>Apocrita</taxon>
        <taxon>Aculeata</taxon>
        <taxon>Apoidea</taxon>
        <taxon>Anthophila</taxon>
        <taxon>Halictidae</taxon>
        <taxon>Rophitinae</taxon>
        <taxon>Dufourea</taxon>
    </lineage>
</organism>
<evidence type="ECO:0000313" key="2">
    <source>
        <dbReference type="Proteomes" id="UP000076502"/>
    </source>
</evidence>
<dbReference type="EMBL" id="KQ434876">
    <property type="protein sequence ID" value="KZC09795.1"/>
    <property type="molecule type" value="Genomic_DNA"/>
</dbReference>
<dbReference type="AlphaFoldDB" id="A0A154PD23"/>
<accession>A0A154PD23</accession>
<dbReference type="Proteomes" id="UP000076502">
    <property type="component" value="Unassembled WGS sequence"/>
</dbReference>